<dbReference type="Proteomes" id="UP000564573">
    <property type="component" value="Unassembled WGS sequence"/>
</dbReference>
<name>A0A839XH17_9PSEU</name>
<dbReference type="GO" id="GO:0006950">
    <property type="term" value="P:response to stress"/>
    <property type="evidence" value="ECO:0007669"/>
    <property type="project" value="TreeGrafter"/>
</dbReference>
<proteinExistence type="predicted"/>
<dbReference type="PANTHER" id="PTHR33164">
    <property type="entry name" value="TRANSCRIPTIONAL REGULATOR, MARR FAMILY"/>
    <property type="match status" value="1"/>
</dbReference>
<feature type="region of interest" description="Disordered" evidence="1">
    <location>
        <begin position="1"/>
        <end position="38"/>
    </location>
</feature>
<accession>A0A839XH17</accession>
<dbReference type="Gene3D" id="1.10.10.10">
    <property type="entry name" value="Winged helix-like DNA-binding domain superfamily/Winged helix DNA-binding domain"/>
    <property type="match status" value="1"/>
</dbReference>
<dbReference type="SMART" id="SM00347">
    <property type="entry name" value="HTH_MARR"/>
    <property type="match status" value="1"/>
</dbReference>
<dbReference type="PANTHER" id="PTHR33164:SF43">
    <property type="entry name" value="HTH-TYPE TRANSCRIPTIONAL REPRESSOR YETL"/>
    <property type="match status" value="1"/>
</dbReference>
<dbReference type="InterPro" id="IPR036388">
    <property type="entry name" value="WH-like_DNA-bd_sf"/>
</dbReference>
<dbReference type="Pfam" id="PF01047">
    <property type="entry name" value="MarR"/>
    <property type="match status" value="1"/>
</dbReference>
<dbReference type="GO" id="GO:0003677">
    <property type="term" value="F:DNA binding"/>
    <property type="evidence" value="ECO:0007669"/>
    <property type="project" value="UniProtKB-KW"/>
</dbReference>
<dbReference type="InterPro" id="IPR036390">
    <property type="entry name" value="WH_DNA-bd_sf"/>
</dbReference>
<reference evidence="3 4" key="1">
    <citation type="submission" date="2020-08" db="EMBL/GenBank/DDBJ databases">
        <title>Sequencing the genomes of 1000 actinobacteria strains.</title>
        <authorList>
            <person name="Klenk H.-P."/>
        </authorList>
    </citation>
    <scope>NUCLEOTIDE SEQUENCE [LARGE SCALE GENOMIC DNA]</scope>
    <source>
        <strain evidence="3 4">DSM 45267</strain>
    </source>
</reference>
<evidence type="ECO:0000313" key="3">
    <source>
        <dbReference type="EMBL" id="MBB3662580.1"/>
    </source>
</evidence>
<gene>
    <name evidence="3" type="ORF">FB384_001484</name>
</gene>
<dbReference type="SUPFAM" id="SSF46785">
    <property type="entry name" value="Winged helix' DNA-binding domain"/>
    <property type="match status" value="1"/>
</dbReference>
<protein>
    <submittedName>
        <fullName evidence="3">DNA-binding MarR family transcriptional regulator</fullName>
    </submittedName>
</protein>
<dbReference type="RefSeq" id="WP_183780659.1">
    <property type="nucleotide sequence ID" value="NZ_JACIBS010000001.1"/>
</dbReference>
<keyword evidence="3" id="KW-0238">DNA-binding</keyword>
<sequence>MADAAERNSRAPASEPAETGGVSAAAGTVPTGQSSEPDVAGPAVLDALRALHASHDVLLERVAERYGIGRNDLRCLEILEREGPMRPQHLAERSRLSPAAITKVADRLVRCGFVVRQTDEADRRGYVLRVSTGHGRLRASTWDAVRADATAALGELSPAEAALLVRIAAALTDINTRHAERLEGPT</sequence>
<dbReference type="InterPro" id="IPR000835">
    <property type="entry name" value="HTH_MarR-typ"/>
</dbReference>
<comment type="caution">
    <text evidence="3">The sequence shown here is derived from an EMBL/GenBank/DDBJ whole genome shotgun (WGS) entry which is preliminary data.</text>
</comment>
<dbReference type="InterPro" id="IPR039422">
    <property type="entry name" value="MarR/SlyA-like"/>
</dbReference>
<evidence type="ECO:0000259" key="2">
    <source>
        <dbReference type="PROSITE" id="PS50995"/>
    </source>
</evidence>
<dbReference type="EMBL" id="JACIBS010000001">
    <property type="protein sequence ID" value="MBB3662580.1"/>
    <property type="molecule type" value="Genomic_DNA"/>
</dbReference>
<dbReference type="AlphaFoldDB" id="A0A839XH17"/>
<keyword evidence="4" id="KW-1185">Reference proteome</keyword>
<dbReference type="PROSITE" id="PS50995">
    <property type="entry name" value="HTH_MARR_2"/>
    <property type="match status" value="1"/>
</dbReference>
<dbReference type="GO" id="GO:0003700">
    <property type="term" value="F:DNA-binding transcription factor activity"/>
    <property type="evidence" value="ECO:0007669"/>
    <property type="project" value="InterPro"/>
</dbReference>
<evidence type="ECO:0000313" key="4">
    <source>
        <dbReference type="Proteomes" id="UP000564573"/>
    </source>
</evidence>
<evidence type="ECO:0000256" key="1">
    <source>
        <dbReference type="SAM" id="MobiDB-lite"/>
    </source>
</evidence>
<organism evidence="3 4">
    <name type="scientific">Prauserella sediminis</name>
    <dbReference type="NCBI Taxonomy" id="577680"/>
    <lineage>
        <taxon>Bacteria</taxon>
        <taxon>Bacillati</taxon>
        <taxon>Actinomycetota</taxon>
        <taxon>Actinomycetes</taxon>
        <taxon>Pseudonocardiales</taxon>
        <taxon>Pseudonocardiaceae</taxon>
        <taxon>Prauserella</taxon>
        <taxon>Prauserella salsuginis group</taxon>
    </lineage>
</organism>
<feature type="domain" description="HTH marR-type" evidence="2">
    <location>
        <begin position="41"/>
        <end position="173"/>
    </location>
</feature>